<feature type="domain" description="Glycosyl hydrolase family 63 C-terminal" evidence="12">
    <location>
        <begin position="72"/>
        <end position="312"/>
    </location>
</feature>
<evidence type="ECO:0000256" key="8">
    <source>
        <dbReference type="ARBA" id="ARBA00023136"/>
    </source>
</evidence>
<dbReference type="GO" id="GO:0009311">
    <property type="term" value="P:oligosaccharide metabolic process"/>
    <property type="evidence" value="ECO:0007669"/>
    <property type="project" value="InterPro"/>
</dbReference>
<accession>A0A3S5AZ79</accession>
<evidence type="ECO:0000313" key="13">
    <source>
        <dbReference type="EMBL" id="VEL08725.1"/>
    </source>
</evidence>
<keyword evidence="8" id="KW-0472">Membrane</keyword>
<evidence type="ECO:0000256" key="11">
    <source>
        <dbReference type="ARBA" id="ARBA00038888"/>
    </source>
</evidence>
<evidence type="ECO:0000256" key="3">
    <source>
        <dbReference type="ARBA" id="ARBA00022692"/>
    </source>
</evidence>
<protein>
    <recommendedName>
        <fullName evidence="11">mannosyl-oligosaccharide glucosidase</fullName>
        <ecNumber evidence="11">3.2.1.106</ecNumber>
    </recommendedName>
</protein>
<organism evidence="13 14">
    <name type="scientific">Protopolystoma xenopodis</name>
    <dbReference type="NCBI Taxonomy" id="117903"/>
    <lineage>
        <taxon>Eukaryota</taxon>
        <taxon>Metazoa</taxon>
        <taxon>Spiralia</taxon>
        <taxon>Lophotrochozoa</taxon>
        <taxon>Platyhelminthes</taxon>
        <taxon>Monogenea</taxon>
        <taxon>Polyopisthocotylea</taxon>
        <taxon>Polystomatidea</taxon>
        <taxon>Polystomatidae</taxon>
        <taxon>Protopolystoma</taxon>
    </lineage>
</organism>
<dbReference type="EMBL" id="CAAALY010004604">
    <property type="protein sequence ID" value="VEL08725.1"/>
    <property type="molecule type" value="Genomic_DNA"/>
</dbReference>
<feature type="domain" description="Glycosyl hydrolase family 63 C-terminal" evidence="12">
    <location>
        <begin position="1"/>
        <end position="42"/>
    </location>
</feature>
<proteinExistence type="inferred from homology"/>
<dbReference type="AlphaFoldDB" id="A0A3S5AZ79"/>
<sequence>MDDYPRSSHPTDEERHLDLRCWMTVFAKLVARIAHLVSQLEPGDLSDHTLSLLQDFGQSSLRKKTEEATNLASIYRTWADVLLRSDLLDDLHWSSSKKRFSDWGLHTDYAKLVDPPLVHSTYYVPLLQDIKRIRLVTGEPRAQLVTSAFGYLSLFPLLLRLLPPDSPHLLDILSDLSEPHLLWSPHGLRSLSLDSVWYAAPNTQDDPAYWRGAIWINMNYLAWRALRYYSTIAAPAEASASGPRAVSGRSDSFITTKAAYLADQLSRGVVRTVLGELRRTGFFWEQFNDTTGRGQRAHPFSGWTSLVVLMMSSEPLS</sequence>
<dbReference type="EC" id="3.2.1.106" evidence="11"/>
<name>A0A3S5AZ79_9PLAT</name>
<dbReference type="InterPro" id="IPR008928">
    <property type="entry name" value="6-hairpin_glycosidase_sf"/>
</dbReference>
<keyword evidence="14" id="KW-1185">Reference proteome</keyword>
<evidence type="ECO:0000256" key="2">
    <source>
        <dbReference type="ARBA" id="ARBA00010833"/>
    </source>
</evidence>
<keyword evidence="6" id="KW-0735">Signal-anchor</keyword>
<keyword evidence="9" id="KW-0325">Glycoprotein</keyword>
<evidence type="ECO:0000256" key="4">
    <source>
        <dbReference type="ARBA" id="ARBA00022801"/>
    </source>
</evidence>
<dbReference type="Gene3D" id="1.50.10.10">
    <property type="match status" value="1"/>
</dbReference>
<dbReference type="GO" id="GO:0004573">
    <property type="term" value="F:Glc3Man9GlcNAc2 oligosaccharide glucosidase activity"/>
    <property type="evidence" value="ECO:0007669"/>
    <property type="project" value="UniProtKB-EC"/>
</dbReference>
<keyword evidence="3" id="KW-0812">Transmembrane</keyword>
<dbReference type="PANTHER" id="PTHR10412">
    <property type="entry name" value="MANNOSYL-OLIGOSACCHARIDE GLUCOSIDASE"/>
    <property type="match status" value="1"/>
</dbReference>
<dbReference type="Proteomes" id="UP000784294">
    <property type="component" value="Unassembled WGS sequence"/>
</dbReference>
<dbReference type="OrthoDB" id="410058at2759"/>
<reference evidence="13" key="1">
    <citation type="submission" date="2018-11" db="EMBL/GenBank/DDBJ databases">
        <authorList>
            <consortium name="Pathogen Informatics"/>
        </authorList>
    </citation>
    <scope>NUCLEOTIDE SEQUENCE</scope>
</reference>
<dbReference type="InterPro" id="IPR004888">
    <property type="entry name" value="Glycoside_hydrolase_63"/>
</dbReference>
<dbReference type="SUPFAM" id="SSF48208">
    <property type="entry name" value="Six-hairpin glycosidases"/>
    <property type="match status" value="1"/>
</dbReference>
<evidence type="ECO:0000256" key="10">
    <source>
        <dbReference type="ARBA" id="ARBA00023295"/>
    </source>
</evidence>
<keyword evidence="7" id="KW-1133">Transmembrane helix</keyword>
<evidence type="ECO:0000256" key="7">
    <source>
        <dbReference type="ARBA" id="ARBA00022989"/>
    </source>
</evidence>
<evidence type="ECO:0000259" key="12">
    <source>
        <dbReference type="Pfam" id="PF03200"/>
    </source>
</evidence>
<dbReference type="PANTHER" id="PTHR10412:SF11">
    <property type="entry name" value="MANNOSYL-OLIGOSACCHARIDE GLUCOSIDASE"/>
    <property type="match status" value="1"/>
</dbReference>
<keyword evidence="10" id="KW-0326">Glycosidase</keyword>
<evidence type="ECO:0000256" key="1">
    <source>
        <dbReference type="ARBA" id="ARBA00004648"/>
    </source>
</evidence>
<comment type="similarity">
    <text evidence="2">Belongs to the glycosyl hydrolase 63 family.</text>
</comment>
<dbReference type="GO" id="GO:0005789">
    <property type="term" value="C:endoplasmic reticulum membrane"/>
    <property type="evidence" value="ECO:0007669"/>
    <property type="project" value="UniProtKB-SubCell"/>
</dbReference>
<evidence type="ECO:0000313" key="14">
    <source>
        <dbReference type="Proteomes" id="UP000784294"/>
    </source>
</evidence>
<evidence type="ECO:0000256" key="5">
    <source>
        <dbReference type="ARBA" id="ARBA00022824"/>
    </source>
</evidence>
<dbReference type="InterPro" id="IPR012341">
    <property type="entry name" value="6hp_glycosidase-like_sf"/>
</dbReference>
<evidence type="ECO:0000256" key="6">
    <source>
        <dbReference type="ARBA" id="ARBA00022968"/>
    </source>
</evidence>
<keyword evidence="4" id="KW-0378">Hydrolase</keyword>
<comment type="caution">
    <text evidence="13">The sequence shown here is derived from an EMBL/GenBank/DDBJ whole genome shotgun (WGS) entry which is preliminary data.</text>
</comment>
<dbReference type="Pfam" id="PF03200">
    <property type="entry name" value="Glyco_hydro_63"/>
    <property type="match status" value="2"/>
</dbReference>
<keyword evidence="5" id="KW-0256">Endoplasmic reticulum</keyword>
<dbReference type="GO" id="GO:0006487">
    <property type="term" value="P:protein N-linked glycosylation"/>
    <property type="evidence" value="ECO:0007669"/>
    <property type="project" value="TreeGrafter"/>
</dbReference>
<evidence type="ECO:0000256" key="9">
    <source>
        <dbReference type="ARBA" id="ARBA00023180"/>
    </source>
</evidence>
<comment type="subcellular location">
    <subcellularLocation>
        <location evidence="1">Endoplasmic reticulum membrane</location>
        <topology evidence="1">Single-pass type II membrane protein</topology>
    </subcellularLocation>
</comment>
<gene>
    <name evidence="13" type="ORF">PXEA_LOCUS2165</name>
</gene>
<dbReference type="InterPro" id="IPR031335">
    <property type="entry name" value="Glyco_hydro_63_C"/>
</dbReference>